<feature type="region of interest" description="Disordered" evidence="1">
    <location>
        <begin position="1"/>
        <end position="27"/>
    </location>
</feature>
<evidence type="ECO:0000313" key="3">
    <source>
        <dbReference type="Proteomes" id="UP001301958"/>
    </source>
</evidence>
<feature type="region of interest" description="Disordered" evidence="1">
    <location>
        <begin position="218"/>
        <end position="252"/>
    </location>
</feature>
<reference evidence="2" key="2">
    <citation type="submission" date="2023-05" db="EMBL/GenBank/DDBJ databases">
        <authorList>
            <consortium name="Lawrence Berkeley National Laboratory"/>
            <person name="Steindorff A."/>
            <person name="Hensen N."/>
            <person name="Bonometti L."/>
            <person name="Westerberg I."/>
            <person name="Brannstrom I.O."/>
            <person name="Guillou S."/>
            <person name="Cros-Aarteil S."/>
            <person name="Calhoun S."/>
            <person name="Haridas S."/>
            <person name="Kuo A."/>
            <person name="Mondo S."/>
            <person name="Pangilinan J."/>
            <person name="Riley R."/>
            <person name="Labutti K."/>
            <person name="Andreopoulos B."/>
            <person name="Lipzen A."/>
            <person name="Chen C."/>
            <person name="Yanf M."/>
            <person name="Daum C."/>
            <person name="Ng V."/>
            <person name="Clum A."/>
            <person name="Ohm R."/>
            <person name="Martin F."/>
            <person name="Silar P."/>
            <person name="Natvig D."/>
            <person name="Lalanne C."/>
            <person name="Gautier V."/>
            <person name="Ament-Velasquez S.L."/>
            <person name="Kruys A."/>
            <person name="Hutchinson M.I."/>
            <person name="Powell A.J."/>
            <person name="Barry K."/>
            <person name="Miller A.N."/>
            <person name="Grigoriev I.V."/>
            <person name="Debuchy R."/>
            <person name="Gladieux P."/>
            <person name="Thoren M.H."/>
            <person name="Johannesson H."/>
        </authorList>
    </citation>
    <scope>NUCLEOTIDE SEQUENCE</scope>
    <source>
        <strain evidence="2">CBS 990.96</strain>
    </source>
</reference>
<dbReference type="AlphaFoldDB" id="A0AAN6YNW5"/>
<evidence type="ECO:0000256" key="1">
    <source>
        <dbReference type="SAM" id="MobiDB-lite"/>
    </source>
</evidence>
<proteinExistence type="predicted"/>
<dbReference type="Proteomes" id="UP001301958">
    <property type="component" value="Unassembled WGS sequence"/>
</dbReference>
<name>A0AAN6YNW5_9PEZI</name>
<feature type="compositionally biased region" description="Low complexity" evidence="1">
    <location>
        <begin position="59"/>
        <end position="71"/>
    </location>
</feature>
<sequence>MATSTSISDFELISEPETDSETYSLSPDEEDNAFYSLLSPFLLPSPALDFPPYCPPDFSAESPQSASAQETSFKETPLVLDPRLDFDYSNEEAAWVLYFCTAQSEENTDFWGRVHDPSDFEDEATVESDTRSTIDSEEVQDIQSPQSEGPQSFEETPLVPDSRLDFDYSKEEAALVPHICTAQSEEDADADAWARFVTDSDRLDLGFDSKEYAGWAHFCPDQSESNDGLTVGSEETPGTESESEGVQPTSEEKPLYGVVPVRLDYKWDPERHVWISFVHPSQAEAVRELRERMEQDIEETEYYSIAPAAEWLKDALATLMKPTQNETNDIVGCSRYILWDIPFNLTKIAACSVYMVWSACFPVVRTDFSQFWLLVEYLKMIDRITEAHSETEPTTLWAN</sequence>
<organism evidence="2 3">
    <name type="scientific">Podospora fimiseda</name>
    <dbReference type="NCBI Taxonomy" id="252190"/>
    <lineage>
        <taxon>Eukaryota</taxon>
        <taxon>Fungi</taxon>
        <taxon>Dikarya</taxon>
        <taxon>Ascomycota</taxon>
        <taxon>Pezizomycotina</taxon>
        <taxon>Sordariomycetes</taxon>
        <taxon>Sordariomycetidae</taxon>
        <taxon>Sordariales</taxon>
        <taxon>Podosporaceae</taxon>
        <taxon>Podospora</taxon>
    </lineage>
</organism>
<gene>
    <name evidence="2" type="ORF">QBC38DRAFT_460895</name>
</gene>
<dbReference type="EMBL" id="MU865501">
    <property type="protein sequence ID" value="KAK4221955.1"/>
    <property type="molecule type" value="Genomic_DNA"/>
</dbReference>
<accession>A0AAN6YNW5</accession>
<feature type="region of interest" description="Disordered" evidence="1">
    <location>
        <begin position="112"/>
        <end position="159"/>
    </location>
</feature>
<feature type="region of interest" description="Disordered" evidence="1">
    <location>
        <begin position="52"/>
        <end position="74"/>
    </location>
</feature>
<reference evidence="2" key="1">
    <citation type="journal article" date="2023" name="Mol. Phylogenet. Evol.">
        <title>Genome-scale phylogeny and comparative genomics of the fungal order Sordariales.</title>
        <authorList>
            <person name="Hensen N."/>
            <person name="Bonometti L."/>
            <person name="Westerberg I."/>
            <person name="Brannstrom I.O."/>
            <person name="Guillou S."/>
            <person name="Cros-Aarteil S."/>
            <person name="Calhoun S."/>
            <person name="Haridas S."/>
            <person name="Kuo A."/>
            <person name="Mondo S."/>
            <person name="Pangilinan J."/>
            <person name="Riley R."/>
            <person name="LaButti K."/>
            <person name="Andreopoulos B."/>
            <person name="Lipzen A."/>
            <person name="Chen C."/>
            <person name="Yan M."/>
            <person name="Daum C."/>
            <person name="Ng V."/>
            <person name="Clum A."/>
            <person name="Steindorff A."/>
            <person name="Ohm R.A."/>
            <person name="Martin F."/>
            <person name="Silar P."/>
            <person name="Natvig D.O."/>
            <person name="Lalanne C."/>
            <person name="Gautier V."/>
            <person name="Ament-Velasquez S.L."/>
            <person name="Kruys A."/>
            <person name="Hutchinson M.I."/>
            <person name="Powell A.J."/>
            <person name="Barry K."/>
            <person name="Miller A.N."/>
            <person name="Grigoriev I.V."/>
            <person name="Debuchy R."/>
            <person name="Gladieux P."/>
            <person name="Hiltunen Thoren M."/>
            <person name="Johannesson H."/>
        </authorList>
    </citation>
    <scope>NUCLEOTIDE SEQUENCE</scope>
    <source>
        <strain evidence="2">CBS 990.96</strain>
    </source>
</reference>
<protein>
    <submittedName>
        <fullName evidence="2">Uncharacterized protein</fullName>
    </submittedName>
</protein>
<comment type="caution">
    <text evidence="2">The sequence shown here is derived from an EMBL/GenBank/DDBJ whole genome shotgun (WGS) entry which is preliminary data.</text>
</comment>
<keyword evidence="3" id="KW-1185">Reference proteome</keyword>
<feature type="compositionally biased region" description="Low complexity" evidence="1">
    <location>
        <begin position="230"/>
        <end position="246"/>
    </location>
</feature>
<evidence type="ECO:0000313" key="2">
    <source>
        <dbReference type="EMBL" id="KAK4221955.1"/>
    </source>
</evidence>
<feature type="compositionally biased region" description="Polar residues" evidence="1">
    <location>
        <begin position="141"/>
        <end position="154"/>
    </location>
</feature>